<evidence type="ECO:0000256" key="1">
    <source>
        <dbReference type="SAM" id="Phobius"/>
    </source>
</evidence>
<reference evidence="2 3" key="1">
    <citation type="submission" date="2019-04" db="EMBL/GenBank/DDBJ databases">
        <title>Pedobacter sp. AR-2-6 sp. nov., isolated from Arctic soil.</title>
        <authorList>
            <person name="Dahal R.H."/>
            <person name="Kim D.-U."/>
        </authorList>
    </citation>
    <scope>NUCLEOTIDE SEQUENCE [LARGE SCALE GENOMIC DNA]</scope>
    <source>
        <strain evidence="2 3">AR-2-6</strain>
    </source>
</reference>
<feature type="transmembrane region" description="Helical" evidence="1">
    <location>
        <begin position="162"/>
        <end position="182"/>
    </location>
</feature>
<feature type="transmembrane region" description="Helical" evidence="1">
    <location>
        <begin position="119"/>
        <end position="141"/>
    </location>
</feature>
<evidence type="ECO:0000313" key="2">
    <source>
        <dbReference type="EMBL" id="TKB97320.1"/>
    </source>
</evidence>
<dbReference type="Pfam" id="PF12412">
    <property type="entry name" value="DUF3667"/>
    <property type="match status" value="1"/>
</dbReference>
<sequence>MEYICHHCNNDINANFCSNCGQKKFKRIDKKYVIDEIQYVLIHTNKGFLYSVKNIIKNPGKTARDFITGDRVNHYKPILLVFLLTSIATFIGYKVLNMGEIMGESFSAQQLNSPFMNDVMAFLSSYTSIIYLMLIPLFAVCTKLAFSNWGQNYYEHVIMNSYIISYYMIFSIVIVYPILYFFKTDTDTFLKISLLSTLVIPIIISWFFKCFYPEKSLTTIIGRSLLSVLLAVMAYFILLIIAMVGGFIYAFIKGPEALQYMKPPKA</sequence>
<evidence type="ECO:0000313" key="3">
    <source>
        <dbReference type="Proteomes" id="UP000310477"/>
    </source>
</evidence>
<feature type="transmembrane region" description="Helical" evidence="1">
    <location>
        <begin position="228"/>
        <end position="252"/>
    </location>
</feature>
<accession>A0A4V5NYV3</accession>
<feature type="transmembrane region" description="Helical" evidence="1">
    <location>
        <begin position="188"/>
        <end position="208"/>
    </location>
</feature>
<dbReference type="InterPro" id="IPR022134">
    <property type="entry name" value="DUF3667"/>
</dbReference>
<gene>
    <name evidence="2" type="ORF">FA045_16330</name>
</gene>
<feature type="transmembrane region" description="Helical" evidence="1">
    <location>
        <begin position="78"/>
        <end position="96"/>
    </location>
</feature>
<proteinExistence type="predicted"/>
<organism evidence="2 3">
    <name type="scientific">Pedobacter cryotolerans</name>
    <dbReference type="NCBI Taxonomy" id="2571270"/>
    <lineage>
        <taxon>Bacteria</taxon>
        <taxon>Pseudomonadati</taxon>
        <taxon>Bacteroidota</taxon>
        <taxon>Sphingobacteriia</taxon>
        <taxon>Sphingobacteriales</taxon>
        <taxon>Sphingobacteriaceae</taxon>
        <taxon>Pedobacter</taxon>
    </lineage>
</organism>
<dbReference type="OrthoDB" id="7446256at2"/>
<dbReference type="Proteomes" id="UP000310477">
    <property type="component" value="Unassembled WGS sequence"/>
</dbReference>
<dbReference type="RefSeq" id="WP_136878158.1">
    <property type="nucleotide sequence ID" value="NZ_SWBO01000012.1"/>
</dbReference>
<dbReference type="AlphaFoldDB" id="A0A4V5NYV3"/>
<dbReference type="EMBL" id="SWBO01000012">
    <property type="protein sequence ID" value="TKB97320.1"/>
    <property type="molecule type" value="Genomic_DNA"/>
</dbReference>
<dbReference type="SUPFAM" id="SSF144206">
    <property type="entry name" value="NOB1 zinc finger-like"/>
    <property type="match status" value="1"/>
</dbReference>
<keyword evidence="1" id="KW-0812">Transmembrane</keyword>
<keyword evidence="1" id="KW-1133">Transmembrane helix</keyword>
<dbReference type="InterPro" id="IPR036283">
    <property type="entry name" value="NOB1_Zf-like_sf"/>
</dbReference>
<keyword evidence="3" id="KW-1185">Reference proteome</keyword>
<protein>
    <submittedName>
        <fullName evidence="2">DUF3667 domain-containing protein</fullName>
    </submittedName>
</protein>
<name>A0A4V5NYV3_9SPHI</name>
<keyword evidence="1" id="KW-0472">Membrane</keyword>
<comment type="caution">
    <text evidence="2">The sequence shown here is derived from an EMBL/GenBank/DDBJ whole genome shotgun (WGS) entry which is preliminary data.</text>
</comment>